<accession>A0A9E2LC28</accession>
<dbReference type="EMBL" id="JAHLFU010000210">
    <property type="protein sequence ID" value="MBU3854138.1"/>
    <property type="molecule type" value="Genomic_DNA"/>
</dbReference>
<dbReference type="AlphaFoldDB" id="A0A9E2LC28"/>
<organism evidence="1 2">
    <name type="scientific">Candidatus Paraprevotella stercoravium</name>
    <dbReference type="NCBI Taxonomy" id="2838725"/>
    <lineage>
        <taxon>Bacteria</taxon>
        <taxon>Pseudomonadati</taxon>
        <taxon>Bacteroidota</taxon>
        <taxon>Bacteroidia</taxon>
        <taxon>Bacteroidales</taxon>
        <taxon>Prevotellaceae</taxon>
        <taxon>Paraprevotella</taxon>
    </lineage>
</organism>
<dbReference type="Proteomes" id="UP000823865">
    <property type="component" value="Unassembled WGS sequence"/>
</dbReference>
<proteinExistence type="predicted"/>
<reference evidence="1" key="1">
    <citation type="journal article" date="2021" name="PeerJ">
        <title>Extensive microbial diversity within the chicken gut microbiome revealed by metagenomics and culture.</title>
        <authorList>
            <person name="Gilroy R."/>
            <person name="Ravi A."/>
            <person name="Getino M."/>
            <person name="Pursley I."/>
            <person name="Horton D.L."/>
            <person name="Alikhan N.F."/>
            <person name="Baker D."/>
            <person name="Gharbi K."/>
            <person name="Hall N."/>
            <person name="Watson M."/>
            <person name="Adriaenssens E.M."/>
            <person name="Foster-Nyarko E."/>
            <person name="Jarju S."/>
            <person name="Secka A."/>
            <person name="Antonio M."/>
            <person name="Oren A."/>
            <person name="Chaudhuri R.R."/>
            <person name="La Ragione R."/>
            <person name="Hildebrand F."/>
            <person name="Pallen M.J."/>
        </authorList>
    </citation>
    <scope>NUCLEOTIDE SEQUENCE</scope>
    <source>
        <strain evidence="1">G3-2149</strain>
    </source>
</reference>
<gene>
    <name evidence="1" type="ORF">H9789_10075</name>
</gene>
<protein>
    <submittedName>
        <fullName evidence="1">Uncharacterized protein</fullName>
    </submittedName>
</protein>
<reference evidence="1" key="2">
    <citation type="submission" date="2021-04" db="EMBL/GenBank/DDBJ databases">
        <authorList>
            <person name="Gilroy R."/>
        </authorList>
    </citation>
    <scope>NUCLEOTIDE SEQUENCE</scope>
    <source>
        <strain evidence="1">G3-2149</strain>
    </source>
</reference>
<evidence type="ECO:0000313" key="1">
    <source>
        <dbReference type="EMBL" id="MBU3854138.1"/>
    </source>
</evidence>
<comment type="caution">
    <text evidence="1">The sequence shown here is derived from an EMBL/GenBank/DDBJ whole genome shotgun (WGS) entry which is preliminary data.</text>
</comment>
<feature type="non-terminal residue" evidence="1">
    <location>
        <position position="136"/>
    </location>
</feature>
<name>A0A9E2LC28_9BACT</name>
<evidence type="ECO:0000313" key="2">
    <source>
        <dbReference type="Proteomes" id="UP000823865"/>
    </source>
</evidence>
<sequence>MPVLLNGVHIPDFPHNVQETCHSFTGNYLYQRYVQRGAPYQIIRTDSIEFLKNMIQLSHIRSQPIGSPIMQGDLIIIGSGRTPTGEIAIITHSMIAISPTVWFGCNNVGTFGTVYNTLNIPANSLASRREVDLLNL</sequence>